<dbReference type="EMBL" id="FWFR01000004">
    <property type="protein sequence ID" value="SLN75797.1"/>
    <property type="molecule type" value="Genomic_DNA"/>
</dbReference>
<dbReference type="InParanoid" id="A0A1Y5U2T2"/>
<dbReference type="CDD" id="cd00082">
    <property type="entry name" value="HisKA"/>
    <property type="match status" value="1"/>
</dbReference>
<sequence length="144" mass="15902">MWAKPETHENPHADTVGNYEIFERPDLSAENLAHYIRLGQTMRSQAMRDFMTRVGMALRNRFGRKPVLGAEAPVLSDIADRLAGPLTSIRSSAEILRDHPDIAASERGRFVDIVLAEEARIETLVAELLGNPGNGNARPSERAA</sequence>
<dbReference type="OrthoDB" id="9761914at2"/>
<dbReference type="AlphaFoldDB" id="A0A1Y5U2T2"/>
<evidence type="ECO:0000313" key="4">
    <source>
        <dbReference type="EMBL" id="SLN75797.1"/>
    </source>
</evidence>
<evidence type="ECO:0000256" key="2">
    <source>
        <dbReference type="ARBA" id="ARBA00012438"/>
    </source>
</evidence>
<reference evidence="4 5" key="1">
    <citation type="submission" date="2017-03" db="EMBL/GenBank/DDBJ databases">
        <authorList>
            <person name="Afonso C.L."/>
            <person name="Miller P.J."/>
            <person name="Scott M.A."/>
            <person name="Spackman E."/>
            <person name="Goraichik I."/>
            <person name="Dimitrov K.M."/>
            <person name="Suarez D.L."/>
            <person name="Swayne D.E."/>
        </authorList>
    </citation>
    <scope>NUCLEOTIDE SEQUENCE [LARGE SCALE GENOMIC DNA]</scope>
    <source>
        <strain evidence="4 5">CECT 7691</strain>
    </source>
</reference>
<dbReference type="GO" id="GO:0000155">
    <property type="term" value="F:phosphorelay sensor kinase activity"/>
    <property type="evidence" value="ECO:0007669"/>
    <property type="project" value="InterPro"/>
</dbReference>
<evidence type="ECO:0000259" key="3">
    <source>
        <dbReference type="Pfam" id="PF00512"/>
    </source>
</evidence>
<dbReference type="InterPro" id="IPR003661">
    <property type="entry name" value="HisK_dim/P_dom"/>
</dbReference>
<dbReference type="Proteomes" id="UP000193200">
    <property type="component" value="Unassembled WGS sequence"/>
</dbReference>
<accession>A0A1Y5U2T2</accession>
<comment type="catalytic activity">
    <reaction evidence="1">
        <text>ATP + protein L-histidine = ADP + protein N-phospho-L-histidine.</text>
        <dbReference type="EC" id="2.7.13.3"/>
    </reaction>
</comment>
<name>A0A1Y5U2T2_9PROT</name>
<evidence type="ECO:0000256" key="1">
    <source>
        <dbReference type="ARBA" id="ARBA00000085"/>
    </source>
</evidence>
<gene>
    <name evidence="4" type="ORF">OCH7691_03966</name>
</gene>
<organism evidence="4 5">
    <name type="scientific">Oceanibacterium hippocampi</name>
    <dbReference type="NCBI Taxonomy" id="745714"/>
    <lineage>
        <taxon>Bacteria</taxon>
        <taxon>Pseudomonadati</taxon>
        <taxon>Pseudomonadota</taxon>
        <taxon>Alphaproteobacteria</taxon>
        <taxon>Sneathiellales</taxon>
        <taxon>Sneathiellaceae</taxon>
        <taxon>Oceanibacterium</taxon>
    </lineage>
</organism>
<dbReference type="EC" id="2.7.13.3" evidence="2"/>
<feature type="domain" description="Signal transduction histidine kinase dimerisation/phosphoacceptor" evidence="3">
    <location>
        <begin position="75"/>
        <end position="129"/>
    </location>
</feature>
<protein>
    <recommendedName>
        <fullName evidence="2">histidine kinase</fullName>
        <ecNumber evidence="2">2.7.13.3</ecNumber>
    </recommendedName>
</protein>
<keyword evidence="4" id="KW-0808">Transferase</keyword>
<keyword evidence="5" id="KW-1185">Reference proteome</keyword>
<keyword evidence="4" id="KW-0418">Kinase</keyword>
<proteinExistence type="predicted"/>
<dbReference type="RefSeq" id="WP_085885301.1">
    <property type="nucleotide sequence ID" value="NZ_FWFR01000004.1"/>
</dbReference>
<evidence type="ECO:0000313" key="5">
    <source>
        <dbReference type="Proteomes" id="UP000193200"/>
    </source>
</evidence>
<dbReference type="Pfam" id="PF00512">
    <property type="entry name" value="HisKA"/>
    <property type="match status" value="1"/>
</dbReference>